<dbReference type="GeneTree" id="ENSGT00940000159178"/>
<dbReference type="GO" id="GO:0005829">
    <property type="term" value="C:cytosol"/>
    <property type="evidence" value="ECO:0007669"/>
    <property type="project" value="Ensembl"/>
</dbReference>
<feature type="binding site" evidence="14">
    <location>
        <position position="371"/>
    </location>
    <ligand>
        <name>NAD(+)</name>
        <dbReference type="ChEBI" id="CHEBI:57540"/>
    </ligand>
</feature>
<dbReference type="FunFam" id="3.30.390.30:FF:000004">
    <property type="entry name" value="Thioredoxin reductase 1, cytoplasmic"/>
    <property type="match status" value="1"/>
</dbReference>
<feature type="binding site" evidence="14">
    <location>
        <position position="211"/>
    </location>
    <ligand>
        <name>FAD</name>
        <dbReference type="ChEBI" id="CHEBI:57692"/>
    </ligand>
</feature>
<evidence type="ECO:0000256" key="15">
    <source>
        <dbReference type="PIRSR" id="PIRSR000350-4"/>
    </source>
</evidence>
<dbReference type="InterPro" id="IPR011899">
    <property type="entry name" value="Glutaredoxin_euk/vir"/>
</dbReference>
<dbReference type="SUPFAM" id="SSF52833">
    <property type="entry name" value="Thioredoxin-like"/>
    <property type="match status" value="1"/>
</dbReference>
<dbReference type="Gene3D" id="3.30.390.30">
    <property type="match status" value="1"/>
</dbReference>
<dbReference type="InterPro" id="IPR001100">
    <property type="entry name" value="Pyr_nuc-diS_OxRdtase"/>
</dbReference>
<keyword evidence="7" id="KW-0521">NADP</keyword>
<dbReference type="GO" id="GO:0005739">
    <property type="term" value="C:mitochondrion"/>
    <property type="evidence" value="ECO:0007669"/>
    <property type="project" value="TreeGrafter"/>
</dbReference>
<dbReference type="InterPro" id="IPR016156">
    <property type="entry name" value="FAD/NAD-linked_Rdtase_dimer_sf"/>
</dbReference>
<evidence type="ECO:0000256" key="1">
    <source>
        <dbReference type="ARBA" id="ARBA00002549"/>
    </source>
</evidence>
<dbReference type="InterPro" id="IPR046952">
    <property type="entry name" value="GSHR/TRXR-like"/>
</dbReference>
<dbReference type="CDD" id="cd03419">
    <property type="entry name" value="GRX_GRXh_1_2_like"/>
    <property type="match status" value="1"/>
</dbReference>
<dbReference type="Gene3D" id="3.50.50.60">
    <property type="entry name" value="FAD/NAD(P)-binding domain"/>
    <property type="match status" value="2"/>
</dbReference>
<evidence type="ECO:0000259" key="17">
    <source>
        <dbReference type="Pfam" id="PF00462"/>
    </source>
</evidence>
<dbReference type="GO" id="GO:0050660">
    <property type="term" value="F:flavin adenine dinucleotide binding"/>
    <property type="evidence" value="ECO:0007669"/>
    <property type="project" value="InterPro"/>
</dbReference>
<evidence type="ECO:0000256" key="8">
    <source>
        <dbReference type="ARBA" id="ARBA00022933"/>
    </source>
</evidence>
<dbReference type="GO" id="GO:0045454">
    <property type="term" value="P:cell redox homeostasis"/>
    <property type="evidence" value="ECO:0007669"/>
    <property type="project" value="InterPro"/>
</dbReference>
<evidence type="ECO:0000256" key="14">
    <source>
        <dbReference type="PIRSR" id="PIRSR000350-3"/>
    </source>
</evidence>
<feature type="domain" description="Glutaredoxin" evidence="17">
    <location>
        <begin position="1"/>
        <end position="62"/>
    </location>
</feature>
<evidence type="ECO:0000256" key="10">
    <source>
        <dbReference type="ARBA" id="ARBA00023002"/>
    </source>
</evidence>
<keyword evidence="5 16" id="KW-0285">Flavoprotein</keyword>
<comment type="cofactor">
    <cofactor evidence="14">
        <name>FAD</name>
        <dbReference type="ChEBI" id="CHEBI:57692"/>
    </cofactor>
    <text evidence="14">Binds 1 FAD per subunit.</text>
</comment>
<dbReference type="GO" id="GO:0034599">
    <property type="term" value="P:cellular response to oxidative stress"/>
    <property type="evidence" value="ECO:0007669"/>
    <property type="project" value="TreeGrafter"/>
</dbReference>
<evidence type="ECO:0000256" key="11">
    <source>
        <dbReference type="ARBA" id="ARBA00023157"/>
    </source>
</evidence>
<dbReference type="InterPro" id="IPR036188">
    <property type="entry name" value="FAD/NAD-bd_sf"/>
</dbReference>
<evidence type="ECO:0000313" key="21">
    <source>
        <dbReference type="Proteomes" id="UP000694409"/>
    </source>
</evidence>
<keyword evidence="10 16" id="KW-0560">Oxidoreductase</keyword>
<evidence type="ECO:0000313" key="20">
    <source>
        <dbReference type="Ensembl" id="ENSSCAP00000006122.1"/>
    </source>
</evidence>
<dbReference type="PROSITE" id="PS51354">
    <property type="entry name" value="GLUTAREDOXIN_2"/>
    <property type="match status" value="1"/>
</dbReference>
<feature type="binding site" evidence="14">
    <location>
        <position position="413"/>
    </location>
    <ligand>
        <name>FAD</name>
        <dbReference type="ChEBI" id="CHEBI:57692"/>
    </ligand>
</feature>
<keyword evidence="14" id="KW-0547">Nucleotide-binding</keyword>
<sequence>MIFSKTFCPYCNKVKELFRSLRVDYYALELDVTENGDSIQQVLAELTNQRTVPNVFVNGTHIGGCDATYQAYKDGALQKLLGDNQITEPYEYDLIIIGGGSGGLACSKEAASLGKKVMVLDYVVPTPLGTSWGLGGTCVNVGCIPKKLMHQAALLGQALQDSRKYGWQYEEQVKHNWETMVEAVQNYIGSLNWGYRVSLREKSVTYLNSYGEFVEPHKIKATNRKGQVTYHTAETFVLATGERPRYPGIPGDKEFCITSDDLFSLPYCPGKTLVVGASYVALECAGFLAGLGLDVTVMVRSILLRGFDQEMAEKVGAYMETHGVKFIRKFVPVQVEQLEQGMPGRLKVTAKSTEGSETLEEEYNTVLLAIGRDACTRNIGLQTIGVKINEKNGKVPVNDVEQTNVPYVYAIGDILEGKLELTPVAIQAGRLLAQRLYGGSSKKCDYINVPTTVFTPLEYGSCGYPEEKAIDEYGQQNLEVYHTLFWPLEWTVADRDNNTCYAKVICNKQDNNRVVGLHVLGPNAGEVTQGFAAAIKCGLTKELLDETIGIHPTCAEVFTTMDITKSSGQDITQKGC</sequence>
<evidence type="ECO:0000256" key="3">
    <source>
        <dbReference type="ARBA" id="ARBA00012610"/>
    </source>
</evidence>
<dbReference type="FunFam" id="3.40.30.10:FF:000093">
    <property type="entry name" value="Glutaredoxin 2"/>
    <property type="match status" value="1"/>
</dbReference>
<dbReference type="Pfam" id="PF02852">
    <property type="entry name" value="Pyr_redox_dim"/>
    <property type="match status" value="1"/>
</dbReference>
<dbReference type="SUPFAM" id="SSF51905">
    <property type="entry name" value="FAD/NAD(P)-binding domain"/>
    <property type="match status" value="1"/>
</dbReference>
<dbReference type="InterPro" id="IPR002109">
    <property type="entry name" value="Glutaredoxin"/>
</dbReference>
<dbReference type="Proteomes" id="UP000694409">
    <property type="component" value="Unassembled WGS sequence"/>
</dbReference>
<dbReference type="PIRSF" id="PIRSF000350">
    <property type="entry name" value="Mercury_reductase_MerA"/>
    <property type="match status" value="1"/>
</dbReference>
<dbReference type="GO" id="GO:0005654">
    <property type="term" value="C:nucleoplasm"/>
    <property type="evidence" value="ECO:0007669"/>
    <property type="project" value="Ensembl"/>
</dbReference>
<dbReference type="InterPro" id="IPR036249">
    <property type="entry name" value="Thioredoxin-like_sf"/>
</dbReference>
<dbReference type="SUPFAM" id="SSF55424">
    <property type="entry name" value="FAD/NAD-linked reductases, dimerisation (C-terminal) domain"/>
    <property type="match status" value="1"/>
</dbReference>
<evidence type="ECO:0000256" key="6">
    <source>
        <dbReference type="ARBA" id="ARBA00022827"/>
    </source>
</evidence>
<dbReference type="PROSITE" id="PS00195">
    <property type="entry name" value="GLUTAREDOXIN_1"/>
    <property type="match status" value="1"/>
</dbReference>
<keyword evidence="6 14" id="KW-0274">FAD</keyword>
<evidence type="ECO:0000256" key="9">
    <source>
        <dbReference type="ARBA" id="ARBA00022982"/>
    </source>
</evidence>
<dbReference type="Ensembl" id="ENSSCAT00000006990.1">
    <property type="protein sequence ID" value="ENSSCAP00000006122.1"/>
    <property type="gene ID" value="ENSSCAG00000004795.1"/>
</dbReference>
<dbReference type="InterPro" id="IPR012999">
    <property type="entry name" value="Pyr_OxRdtase_I_AS"/>
</dbReference>
<evidence type="ECO:0000256" key="16">
    <source>
        <dbReference type="RuleBase" id="RU003691"/>
    </source>
</evidence>
<keyword evidence="21" id="KW-1185">Reference proteome</keyword>
<reference evidence="20" key="2">
    <citation type="submission" date="2025-09" db="UniProtKB">
        <authorList>
            <consortium name="Ensembl"/>
        </authorList>
    </citation>
    <scope>IDENTIFICATION</scope>
</reference>
<feature type="binding site" evidence="14">
    <location>
        <position position="147"/>
    </location>
    <ligand>
        <name>FAD</name>
        <dbReference type="ChEBI" id="CHEBI:57692"/>
    </ligand>
</feature>
<dbReference type="InterPro" id="IPR004099">
    <property type="entry name" value="Pyr_nucl-diS_OxRdtase_dimer"/>
</dbReference>
<dbReference type="Gene3D" id="3.40.30.10">
    <property type="entry name" value="Glutaredoxin"/>
    <property type="match status" value="1"/>
</dbReference>
<dbReference type="OMA" id="HPTCGEI"/>
<gene>
    <name evidence="20" type="primary">TXNRD3</name>
</gene>
<evidence type="ECO:0000256" key="5">
    <source>
        <dbReference type="ARBA" id="ARBA00022630"/>
    </source>
</evidence>
<keyword evidence="11" id="KW-1015">Disulfide bond</keyword>
<dbReference type="FunFam" id="3.50.50.60:FF:000190">
    <property type="entry name" value="Thioredoxin reductase"/>
    <property type="match status" value="1"/>
</dbReference>
<dbReference type="Pfam" id="PF00462">
    <property type="entry name" value="Glutaredoxin"/>
    <property type="match status" value="1"/>
</dbReference>
<dbReference type="PANTHER" id="PTHR42737:SF6">
    <property type="entry name" value="THIOREDOXIN-DISULFIDE REDUCTASE"/>
    <property type="match status" value="1"/>
</dbReference>
<keyword evidence="4" id="KW-0813">Transport</keyword>
<evidence type="ECO:0000259" key="19">
    <source>
        <dbReference type="Pfam" id="PF07992"/>
    </source>
</evidence>
<organism evidence="20 21">
    <name type="scientific">Serinus canaria</name>
    <name type="common">Island canary</name>
    <name type="synonym">Fringilla canaria</name>
    <dbReference type="NCBI Taxonomy" id="9135"/>
    <lineage>
        <taxon>Eukaryota</taxon>
        <taxon>Metazoa</taxon>
        <taxon>Chordata</taxon>
        <taxon>Craniata</taxon>
        <taxon>Vertebrata</taxon>
        <taxon>Euteleostomi</taxon>
        <taxon>Archelosauria</taxon>
        <taxon>Archosauria</taxon>
        <taxon>Dinosauria</taxon>
        <taxon>Saurischia</taxon>
        <taxon>Theropoda</taxon>
        <taxon>Coelurosauria</taxon>
        <taxon>Aves</taxon>
        <taxon>Neognathae</taxon>
        <taxon>Neoaves</taxon>
        <taxon>Telluraves</taxon>
        <taxon>Australaves</taxon>
        <taxon>Passeriformes</taxon>
        <taxon>Passeroidea</taxon>
        <taxon>Fringillidae</taxon>
        <taxon>Carduelinae</taxon>
        <taxon>Serinus</taxon>
    </lineage>
</organism>
<evidence type="ECO:0000259" key="18">
    <source>
        <dbReference type="Pfam" id="PF02852"/>
    </source>
</evidence>
<dbReference type="InterPro" id="IPR011767">
    <property type="entry name" value="GLR_AS"/>
</dbReference>
<name>A0A8C9MNX5_SERCA</name>
<proteinExistence type="inferred from homology"/>
<dbReference type="PANTHER" id="PTHR42737">
    <property type="entry name" value="GLUTATHIONE REDUCTASE"/>
    <property type="match status" value="1"/>
</dbReference>
<keyword evidence="9" id="KW-0249">Electron transport</keyword>
<dbReference type="PROSITE" id="PS00076">
    <property type="entry name" value="PYRIDINE_REDOX_1"/>
    <property type="match status" value="1"/>
</dbReference>
<evidence type="ECO:0000256" key="13">
    <source>
        <dbReference type="PIRSR" id="PIRSR000350-2"/>
    </source>
</evidence>
<keyword evidence="12 16" id="KW-0676">Redox-active center</keyword>
<evidence type="ECO:0000256" key="12">
    <source>
        <dbReference type="ARBA" id="ARBA00023284"/>
    </source>
</evidence>
<feature type="disulfide bond" description="Redox-active" evidence="15">
    <location>
        <begin position="138"/>
        <end position="143"/>
    </location>
</feature>
<evidence type="ECO:0000256" key="2">
    <source>
        <dbReference type="ARBA" id="ARBA00007532"/>
    </source>
</evidence>
<feature type="active site" description="Proton acceptor" evidence="13">
    <location>
        <position position="551"/>
    </location>
</feature>
<dbReference type="PRINTS" id="PR00411">
    <property type="entry name" value="PNDRDTASEI"/>
</dbReference>
<feature type="domain" description="Pyridine nucleotide-disulphide oxidoreductase dimerisation" evidence="18">
    <location>
        <begin position="449"/>
        <end position="561"/>
    </location>
</feature>
<dbReference type="Pfam" id="PF07992">
    <property type="entry name" value="Pyr_redox_2"/>
    <property type="match status" value="1"/>
</dbReference>
<dbReference type="GO" id="GO:0004791">
    <property type="term" value="F:thioredoxin-disulfide reductase (NADPH) activity"/>
    <property type="evidence" value="ECO:0007669"/>
    <property type="project" value="UniProtKB-EC"/>
</dbReference>
<protein>
    <recommendedName>
        <fullName evidence="3">thioredoxin-disulfide reductase (NADPH)</fullName>
        <ecNumber evidence="3">1.8.1.9</ecNumber>
    </recommendedName>
</protein>
<dbReference type="PRINTS" id="PR00368">
    <property type="entry name" value="FADPNR"/>
</dbReference>
<dbReference type="InterPro" id="IPR006338">
    <property type="entry name" value="Thioredoxin/glutathione_Rdtase"/>
</dbReference>
<accession>A0A8C9MNX5</accession>
<dbReference type="GO" id="GO:0006749">
    <property type="term" value="P:glutathione metabolic process"/>
    <property type="evidence" value="ECO:0007669"/>
    <property type="project" value="TreeGrafter"/>
</dbReference>
<feature type="binding site" evidence="14">
    <location>
        <begin position="276"/>
        <end position="283"/>
    </location>
    <ligand>
        <name>NAD(+)</name>
        <dbReference type="ChEBI" id="CHEBI:57540"/>
    </ligand>
</feature>
<dbReference type="NCBIfam" id="TIGR01438">
    <property type="entry name" value="TGR"/>
    <property type="match status" value="1"/>
</dbReference>
<dbReference type="InterPro" id="IPR023753">
    <property type="entry name" value="FAD/NAD-binding_dom"/>
</dbReference>
<dbReference type="AlphaFoldDB" id="A0A8C9MNX5"/>
<dbReference type="NCBIfam" id="TIGR02180">
    <property type="entry name" value="GRX_euk"/>
    <property type="match status" value="1"/>
</dbReference>
<comment type="function">
    <text evidence="1">Has a glutathione-disulfide oxidoreductase activity in the presence of NADPH and glutathione reductase. Reduces low molecular weight disulfides and proteins.</text>
</comment>
<dbReference type="GO" id="GO:0004362">
    <property type="term" value="F:glutathione-disulfide reductase (NADPH) activity"/>
    <property type="evidence" value="ECO:0007669"/>
    <property type="project" value="TreeGrafter"/>
</dbReference>
<dbReference type="EC" id="1.8.1.9" evidence="3"/>
<reference evidence="20" key="1">
    <citation type="submission" date="2025-08" db="UniProtKB">
        <authorList>
            <consortium name="Ensembl"/>
        </authorList>
    </citation>
    <scope>IDENTIFICATION</scope>
</reference>
<evidence type="ECO:0000256" key="7">
    <source>
        <dbReference type="ARBA" id="ARBA00022857"/>
    </source>
</evidence>
<comment type="similarity">
    <text evidence="2 16">Belongs to the class-I pyridine nucleotide-disulfide oxidoreductase family.</text>
</comment>
<keyword evidence="8" id="KW-0712">Selenocysteine</keyword>
<feature type="domain" description="FAD/NAD(P)-binding" evidence="19">
    <location>
        <begin position="92"/>
        <end position="429"/>
    </location>
</feature>
<keyword evidence="14" id="KW-0520">NAD</keyword>
<evidence type="ECO:0000256" key="4">
    <source>
        <dbReference type="ARBA" id="ARBA00022448"/>
    </source>
</evidence>